<dbReference type="KEGG" id="sbat:G4Z16_11890"/>
<reference evidence="3" key="1">
    <citation type="submission" date="2020-02" db="EMBL/GenBank/DDBJ databases">
        <title>Streptomyces sp. ASO4wet.</title>
        <authorList>
            <person name="Risdian C."/>
            <person name="Landwehr W."/>
            <person name="Schupp P."/>
            <person name="Wink J."/>
        </authorList>
    </citation>
    <scope>NUCLEOTIDE SEQUENCE [LARGE SCALE GENOMIC DNA]</scope>
    <source>
        <strain evidence="3">ASO4wet</strain>
    </source>
</reference>
<accession>A0A7T1WRT3</accession>
<feature type="compositionally biased region" description="Basic and acidic residues" evidence="1">
    <location>
        <begin position="24"/>
        <end position="35"/>
    </location>
</feature>
<dbReference type="Proteomes" id="UP000595046">
    <property type="component" value="Chromosome"/>
</dbReference>
<dbReference type="AlphaFoldDB" id="A0A7T1WRT3"/>
<organism evidence="2 3">
    <name type="scientific">Streptomyces bathyalis</name>
    <dbReference type="NCBI Taxonomy" id="2710756"/>
    <lineage>
        <taxon>Bacteria</taxon>
        <taxon>Bacillati</taxon>
        <taxon>Actinomycetota</taxon>
        <taxon>Actinomycetes</taxon>
        <taxon>Kitasatosporales</taxon>
        <taxon>Streptomycetaceae</taxon>
        <taxon>Streptomyces</taxon>
    </lineage>
</organism>
<dbReference type="RefSeq" id="WP_197355069.1">
    <property type="nucleotide sequence ID" value="NZ_CP048882.1"/>
</dbReference>
<evidence type="ECO:0000313" key="2">
    <source>
        <dbReference type="EMBL" id="QPP05020.1"/>
    </source>
</evidence>
<keyword evidence="3" id="KW-1185">Reference proteome</keyword>
<evidence type="ECO:0000313" key="3">
    <source>
        <dbReference type="Proteomes" id="UP000595046"/>
    </source>
</evidence>
<evidence type="ECO:0000256" key="1">
    <source>
        <dbReference type="SAM" id="MobiDB-lite"/>
    </source>
</evidence>
<dbReference type="EMBL" id="CP048882">
    <property type="protein sequence ID" value="QPP05020.1"/>
    <property type="molecule type" value="Genomic_DNA"/>
</dbReference>
<sequence length="55" mass="5323">MSALLASCAAADAVSTPPSDADQQAERGKRAKADGDEGSAAVAGSPRSHPGQDAA</sequence>
<feature type="region of interest" description="Disordered" evidence="1">
    <location>
        <begin position="1"/>
        <end position="55"/>
    </location>
</feature>
<protein>
    <submittedName>
        <fullName evidence="2">Uncharacterized protein</fullName>
    </submittedName>
</protein>
<feature type="compositionally biased region" description="Low complexity" evidence="1">
    <location>
        <begin position="1"/>
        <end position="13"/>
    </location>
</feature>
<gene>
    <name evidence="2" type="ORF">G4Z16_11890</name>
</gene>
<name>A0A7T1WRT3_9ACTN</name>
<proteinExistence type="predicted"/>